<evidence type="ECO:0000313" key="1">
    <source>
        <dbReference type="EMBL" id="QDH87055.1"/>
    </source>
</evidence>
<organism evidence="1">
    <name type="scientific">Leviviridae sp</name>
    <dbReference type="NCBI Taxonomy" id="2027243"/>
    <lineage>
        <taxon>Viruses</taxon>
        <taxon>Riboviria</taxon>
        <taxon>Orthornavirae</taxon>
        <taxon>Lenarviricota</taxon>
        <taxon>Leviviricetes</taxon>
        <taxon>Norzivirales</taxon>
        <taxon>Fiersviridae</taxon>
    </lineage>
</organism>
<accession>A0A514D0B6</accession>
<gene>
    <name evidence="1" type="ORF">H4BulkLitter23211_000001</name>
</gene>
<name>A0A514D0B6_9VIRU</name>
<proteinExistence type="predicted"/>
<reference evidence="1" key="1">
    <citation type="submission" date="2019-05" db="EMBL/GenBank/DDBJ databases">
        <title>Metatranscriptomic reconstruction reveals RNA viruses with the potential to shape carbon cycling in soil.</title>
        <authorList>
            <person name="Starr E.P."/>
            <person name="Nuccio E."/>
            <person name="Pett-Ridge J."/>
            <person name="Banfield J.F."/>
            <person name="Firestone M.K."/>
        </authorList>
    </citation>
    <scope>NUCLEOTIDE SEQUENCE</scope>
    <source>
        <strain evidence="1">H4_Bulk_Litter_23_scaffold_211</strain>
    </source>
</reference>
<dbReference type="EMBL" id="MN033123">
    <property type="protein sequence ID" value="QDH87055.1"/>
    <property type="molecule type" value="Genomic_RNA"/>
</dbReference>
<sequence length="409" mass="45754">MVKGRNFVSPSYLGTEYYGSSPIGVKTYTTNIDISTMWVGDRGHYGYPHYPADKDVGGAFYLEGVRTKRNVLPLGDIQRGNPNPLDQHYTGGLAVDIPHTGAWSSQAFPADPYGATAYNRMKPTKASFGTYNSLFETKDLPGMIADIPFRFWNTAVQNLQRAVRSFRDGGAGHFVGYEFGWKQLVQDVQNMCSLQQRGQKRLAWLLHNNNKPVHTAVTLVDTFDIVEDLAISGYGYLQPVLVTQYYAVEPHGRRLSTNREKVWAEGTYLYWLPDGPRDINWTNAMLASIYGQNVTAANLYKAVPWSWLLDWFTNVGTVLQNMDAGVAARLWSPRNYVMRKKEWTIQNTITGQFLDRASKSLFTATGSSSSTAFVKCRARGDPFGFATNQNTLSGMQQAIMGALGLSRLR</sequence>
<protein>
    <recommendedName>
        <fullName evidence="2">Maturation</fullName>
    </recommendedName>
</protein>
<evidence type="ECO:0008006" key="2">
    <source>
        <dbReference type="Google" id="ProtNLM"/>
    </source>
</evidence>